<dbReference type="InterPro" id="IPR000223">
    <property type="entry name" value="Pept_S26A_signal_pept_1"/>
</dbReference>
<proteinExistence type="inferred from homology"/>
<evidence type="ECO:0000256" key="3">
    <source>
        <dbReference type="RuleBase" id="RU362042"/>
    </source>
</evidence>
<keyword evidence="3" id="KW-0472">Membrane</keyword>
<sequence>MSDSDVGESVNIAQDGRRGRRGHSAADAEGSLGKDILYLLLKIGLIVLAFVLVFTFLFGVFRNAEAAMVPAIKDGDLVVFYRLDKDYVLSDTVVLEFEGEKQVRRVVATAGDTVDITDQGLMVNGALQQELEIYSSTKQYEEGIRFPITLSEGQVFVLGDARENATDSRIYGAVEIKDTLGKVITILRRRNI</sequence>
<keyword evidence="3" id="KW-0645">Protease</keyword>
<comment type="caution">
    <text evidence="5">The sequence shown here is derived from an EMBL/GenBank/DDBJ whole genome shotgun (WGS) entry which is preliminary data.</text>
</comment>
<dbReference type="Pfam" id="PF10502">
    <property type="entry name" value="Peptidase_S26"/>
    <property type="match status" value="1"/>
</dbReference>
<keyword evidence="3 5" id="KW-0378">Hydrolase</keyword>
<feature type="transmembrane region" description="Helical" evidence="3">
    <location>
        <begin position="36"/>
        <end position="61"/>
    </location>
</feature>
<protein>
    <recommendedName>
        <fullName evidence="3">Signal peptidase I</fullName>
        <ecNumber evidence="3">3.4.21.89</ecNumber>
    </recommendedName>
</protein>
<dbReference type="EMBL" id="JACOON010000003">
    <property type="protein sequence ID" value="MBC5648052.1"/>
    <property type="molecule type" value="Genomic_DNA"/>
</dbReference>
<dbReference type="PANTHER" id="PTHR43390">
    <property type="entry name" value="SIGNAL PEPTIDASE I"/>
    <property type="match status" value="1"/>
</dbReference>
<dbReference type="GO" id="GO:0009003">
    <property type="term" value="F:signal peptidase activity"/>
    <property type="evidence" value="ECO:0007669"/>
    <property type="project" value="UniProtKB-EC"/>
</dbReference>
<comment type="similarity">
    <text evidence="2 3">Belongs to the peptidase S26 family.</text>
</comment>
<dbReference type="InterPro" id="IPR036286">
    <property type="entry name" value="LexA/Signal_pep-like_sf"/>
</dbReference>
<dbReference type="PRINTS" id="PR00727">
    <property type="entry name" value="LEADERPTASE"/>
</dbReference>
<dbReference type="CDD" id="cd06530">
    <property type="entry name" value="S26_SPase_I"/>
    <property type="match status" value="1"/>
</dbReference>
<name>A0ABR7EE47_9FIRM</name>
<evidence type="ECO:0000256" key="1">
    <source>
        <dbReference type="ARBA" id="ARBA00004401"/>
    </source>
</evidence>
<dbReference type="EC" id="3.4.21.89" evidence="3"/>
<dbReference type="Proteomes" id="UP000606889">
    <property type="component" value="Unassembled WGS sequence"/>
</dbReference>
<evidence type="ECO:0000256" key="2">
    <source>
        <dbReference type="ARBA" id="ARBA00009370"/>
    </source>
</evidence>
<keyword evidence="3" id="KW-1133">Transmembrane helix</keyword>
<feature type="domain" description="Peptidase S26" evidence="4">
    <location>
        <begin position="40"/>
        <end position="185"/>
    </location>
</feature>
<gene>
    <name evidence="5" type="primary">lepB</name>
    <name evidence="5" type="ORF">H8S18_06855</name>
</gene>
<dbReference type="Gene3D" id="2.10.109.10">
    <property type="entry name" value="Umud Fragment, subunit A"/>
    <property type="match status" value="1"/>
</dbReference>
<keyword evidence="6" id="KW-1185">Reference proteome</keyword>
<comment type="catalytic activity">
    <reaction evidence="3">
        <text>Cleavage of hydrophobic, N-terminal signal or leader sequences from secreted and periplasmic proteins.</text>
        <dbReference type="EC" id="3.4.21.89"/>
    </reaction>
</comment>
<evidence type="ECO:0000259" key="4">
    <source>
        <dbReference type="Pfam" id="PF10502"/>
    </source>
</evidence>
<comment type="subcellular location">
    <subcellularLocation>
        <location evidence="1">Cell membrane</location>
        <topology evidence="1">Single-pass type II membrane protein</topology>
    </subcellularLocation>
    <subcellularLocation>
        <location evidence="3">Membrane</location>
        <topology evidence="3">Single-pass type II membrane protein</topology>
    </subcellularLocation>
</comment>
<dbReference type="SUPFAM" id="SSF51306">
    <property type="entry name" value="LexA/Signal peptidase"/>
    <property type="match status" value="1"/>
</dbReference>
<dbReference type="NCBIfam" id="TIGR02227">
    <property type="entry name" value="sigpep_I_bact"/>
    <property type="match status" value="1"/>
</dbReference>
<accession>A0ABR7EE47</accession>
<dbReference type="InterPro" id="IPR019533">
    <property type="entry name" value="Peptidase_S26"/>
</dbReference>
<keyword evidence="3" id="KW-0812">Transmembrane</keyword>
<organism evidence="5 6">
    <name type="scientific">Christensenella tenuis</name>
    <dbReference type="NCBI Taxonomy" id="2763033"/>
    <lineage>
        <taxon>Bacteria</taxon>
        <taxon>Bacillati</taxon>
        <taxon>Bacillota</taxon>
        <taxon>Clostridia</taxon>
        <taxon>Christensenellales</taxon>
        <taxon>Christensenellaceae</taxon>
        <taxon>Christensenella</taxon>
    </lineage>
</organism>
<reference evidence="5 6" key="1">
    <citation type="submission" date="2020-08" db="EMBL/GenBank/DDBJ databases">
        <title>Genome public.</title>
        <authorList>
            <person name="Liu C."/>
            <person name="Sun Q."/>
        </authorList>
    </citation>
    <scope>NUCLEOTIDE SEQUENCE [LARGE SCALE GENOMIC DNA]</scope>
    <source>
        <strain evidence="5 6">NSJ-35</strain>
    </source>
</reference>
<evidence type="ECO:0000313" key="5">
    <source>
        <dbReference type="EMBL" id="MBC5648052.1"/>
    </source>
</evidence>
<dbReference type="RefSeq" id="WP_186857571.1">
    <property type="nucleotide sequence ID" value="NZ_JACOON010000003.1"/>
</dbReference>
<evidence type="ECO:0000313" key="6">
    <source>
        <dbReference type="Proteomes" id="UP000606889"/>
    </source>
</evidence>
<dbReference type="PANTHER" id="PTHR43390:SF1">
    <property type="entry name" value="CHLOROPLAST PROCESSING PEPTIDASE"/>
    <property type="match status" value="1"/>
</dbReference>